<keyword evidence="2" id="KW-1185">Reference proteome</keyword>
<dbReference type="Gene3D" id="1.10.10.10">
    <property type="entry name" value="Winged helix-like DNA-binding domain superfamily/Winged helix DNA-binding domain"/>
    <property type="match status" value="1"/>
</dbReference>
<evidence type="ECO:0008006" key="3">
    <source>
        <dbReference type="Google" id="ProtNLM"/>
    </source>
</evidence>
<gene>
    <name evidence="1" type="ORF">DP116_22780</name>
</gene>
<dbReference type="EMBL" id="QMEB01000224">
    <property type="protein sequence ID" value="NMG22126.1"/>
    <property type="molecule type" value="Genomic_DNA"/>
</dbReference>
<dbReference type="Pfam" id="PF04255">
    <property type="entry name" value="DUF433"/>
    <property type="match status" value="1"/>
</dbReference>
<protein>
    <recommendedName>
        <fullName evidence="3">DUF433 domain-containing protein</fullName>
    </recommendedName>
</protein>
<dbReference type="InterPro" id="IPR009057">
    <property type="entry name" value="Homeodomain-like_sf"/>
</dbReference>
<dbReference type="PANTHER" id="PTHR34849">
    <property type="entry name" value="SSL5025 PROTEIN"/>
    <property type="match status" value="1"/>
</dbReference>
<dbReference type="InterPro" id="IPR007367">
    <property type="entry name" value="DUF433"/>
</dbReference>
<sequence length="98" mass="10680">MSNTLTDIGTLIDSHPGIHGGCPLIAGTGVTVRRIAIWYKQGLRAEEIAARIGHLTIAQVYAALTYYHINREEIDADIAAQEAEADRIEALHKASRQS</sequence>
<evidence type="ECO:0000313" key="1">
    <source>
        <dbReference type="EMBL" id="NMG22126.1"/>
    </source>
</evidence>
<dbReference type="InterPro" id="IPR036388">
    <property type="entry name" value="WH-like_DNA-bd_sf"/>
</dbReference>
<proteinExistence type="predicted"/>
<evidence type="ECO:0000313" key="2">
    <source>
        <dbReference type="Proteomes" id="UP000718564"/>
    </source>
</evidence>
<comment type="caution">
    <text evidence="1">The sequence shown here is derived from an EMBL/GenBank/DDBJ whole genome shotgun (WGS) entry which is preliminary data.</text>
</comment>
<dbReference type="SUPFAM" id="SSF46689">
    <property type="entry name" value="Homeodomain-like"/>
    <property type="match status" value="1"/>
</dbReference>
<name>A0ABX1PEW5_9CYAN</name>
<accession>A0ABX1PEW5</accession>
<organism evidence="1 2">
    <name type="scientific">Brasilonema bromeliae SPC951</name>
    <dbReference type="NCBI Taxonomy" id="385972"/>
    <lineage>
        <taxon>Bacteria</taxon>
        <taxon>Bacillati</taxon>
        <taxon>Cyanobacteriota</taxon>
        <taxon>Cyanophyceae</taxon>
        <taxon>Nostocales</taxon>
        <taxon>Scytonemataceae</taxon>
        <taxon>Brasilonema</taxon>
        <taxon>Bromeliae group (in: Brasilonema)</taxon>
    </lineage>
</organism>
<dbReference type="RefSeq" id="WP_169157352.1">
    <property type="nucleotide sequence ID" value="NZ_CAWPJE010000221.1"/>
</dbReference>
<reference evidence="1 2" key="1">
    <citation type="submission" date="2018-06" db="EMBL/GenBank/DDBJ databases">
        <title>Comparative genomics of Brasilonema spp. strains.</title>
        <authorList>
            <person name="Alvarenga D.O."/>
            <person name="Fiore M.F."/>
            <person name="Varani A.M."/>
        </authorList>
    </citation>
    <scope>NUCLEOTIDE SEQUENCE [LARGE SCALE GENOMIC DNA]</scope>
    <source>
        <strain evidence="1 2">SPC951</strain>
    </source>
</reference>
<dbReference type="PANTHER" id="PTHR34849:SF1">
    <property type="entry name" value="SLR0770 PROTEIN"/>
    <property type="match status" value="1"/>
</dbReference>
<dbReference type="Proteomes" id="UP000718564">
    <property type="component" value="Unassembled WGS sequence"/>
</dbReference>